<dbReference type="GO" id="GO:0035770">
    <property type="term" value="C:ribonucleoprotein granule"/>
    <property type="evidence" value="ECO:0007669"/>
    <property type="project" value="TreeGrafter"/>
</dbReference>
<name>A0A813GKG8_POLGL</name>
<evidence type="ECO:0000256" key="1">
    <source>
        <dbReference type="SAM" id="MobiDB-lite"/>
    </source>
</evidence>
<dbReference type="InterPro" id="IPR050870">
    <property type="entry name" value="FAST_kinase"/>
</dbReference>
<dbReference type="AlphaFoldDB" id="A0A813GKG8"/>
<dbReference type="PANTHER" id="PTHR21228">
    <property type="entry name" value="FAST LEU-RICH DOMAIN-CONTAINING"/>
    <property type="match status" value="1"/>
</dbReference>
<dbReference type="CDD" id="cd02869">
    <property type="entry name" value="PseudoU_synth_RluA_like"/>
    <property type="match status" value="1"/>
</dbReference>
<evidence type="ECO:0000313" key="5">
    <source>
        <dbReference type="Proteomes" id="UP000654075"/>
    </source>
</evidence>
<feature type="domain" description="RNA-editing substrate-binding complex 6 protein" evidence="3">
    <location>
        <begin position="271"/>
        <end position="403"/>
    </location>
</feature>
<feature type="domain" description="Pseudouridine synthase RsuA/RluA-like" evidence="2">
    <location>
        <begin position="938"/>
        <end position="1070"/>
    </location>
</feature>
<evidence type="ECO:0000313" key="4">
    <source>
        <dbReference type="EMBL" id="CAE8625477.1"/>
    </source>
</evidence>
<dbReference type="Pfam" id="PF26188">
    <property type="entry name" value="RESC6"/>
    <property type="match status" value="2"/>
</dbReference>
<keyword evidence="5" id="KW-1185">Reference proteome</keyword>
<protein>
    <recommendedName>
        <fullName evidence="6">Pseudouridine synthase RsuA/RluA-like domain-containing protein</fullName>
    </recommendedName>
</protein>
<feature type="compositionally biased region" description="Basic and acidic residues" evidence="1">
    <location>
        <begin position="840"/>
        <end position="857"/>
    </location>
</feature>
<dbReference type="InterPro" id="IPR006145">
    <property type="entry name" value="PsdUridine_synth_RsuA/RluA"/>
</dbReference>
<feature type="region of interest" description="Disordered" evidence="1">
    <location>
        <begin position="1113"/>
        <end position="1146"/>
    </location>
</feature>
<dbReference type="EMBL" id="CAJNNV010028691">
    <property type="protein sequence ID" value="CAE8625477.1"/>
    <property type="molecule type" value="Genomic_DNA"/>
</dbReference>
<feature type="region of interest" description="Disordered" evidence="1">
    <location>
        <begin position="144"/>
        <end position="165"/>
    </location>
</feature>
<reference evidence="4" key="1">
    <citation type="submission" date="2021-02" db="EMBL/GenBank/DDBJ databases">
        <authorList>
            <person name="Dougan E. K."/>
            <person name="Rhodes N."/>
            <person name="Thang M."/>
            <person name="Chan C."/>
        </authorList>
    </citation>
    <scope>NUCLEOTIDE SEQUENCE</scope>
</reference>
<dbReference type="GO" id="GO:0005759">
    <property type="term" value="C:mitochondrial matrix"/>
    <property type="evidence" value="ECO:0007669"/>
    <property type="project" value="TreeGrafter"/>
</dbReference>
<dbReference type="GO" id="GO:0009982">
    <property type="term" value="F:pseudouridine synthase activity"/>
    <property type="evidence" value="ECO:0007669"/>
    <property type="project" value="InterPro"/>
</dbReference>
<dbReference type="SUPFAM" id="SSF55120">
    <property type="entry name" value="Pseudouridine synthase"/>
    <property type="match status" value="1"/>
</dbReference>
<feature type="region of interest" description="Disordered" evidence="1">
    <location>
        <begin position="1171"/>
        <end position="1218"/>
    </location>
</feature>
<feature type="compositionally biased region" description="Low complexity" evidence="1">
    <location>
        <begin position="1132"/>
        <end position="1144"/>
    </location>
</feature>
<comment type="caution">
    <text evidence="4">The sequence shown here is derived from an EMBL/GenBank/DDBJ whole genome shotgun (WGS) entry which is preliminary data.</text>
</comment>
<dbReference type="Proteomes" id="UP000654075">
    <property type="component" value="Unassembled WGS sequence"/>
</dbReference>
<dbReference type="InterPro" id="IPR058917">
    <property type="entry name" value="RESC6_dom"/>
</dbReference>
<accession>A0A813GKG8</accession>
<gene>
    <name evidence="4" type="ORF">PGLA1383_LOCUS42473</name>
</gene>
<sequence>MSTSSSSFCGIAIWPASASSGHGAGRSAGTESVCILTRCSSLGCDDHARQSDDWGVANSHCTHAATCIGAARPSLTPLRFAWSGRVRRSDPQRTRAGFQVLMALRHTSLAAAIATAARRFSRRQGALDAKTGLACCAVRSSAKRRGRVRPSSGQTLREGGRKLPEDSDDLVRQFWHLAKKKEGGASPLSPRASGGQRSSGPGIGNGNRAAEPTERSAMESLALRLETFAAEGKLGAKSLGNVMMATRYFTRHPMLDSLLLASAKAFRSSLADASAQDLANSAWALAKASRVDEKTMDAIAEESLRKMSGFQVLDLCKCAWAFATFKLKPTQLYPALSAESFRKRSQFMNSPRDLVGLVWSFAKVAAREAQLEKLVEQGVLQMFHQFKAQDIANTLWSIAKLDFGSALVSSLANCPACQELGKFSPQHLSNIAWAMGQLQGDRCRSPCLELLQTVATHLVTAGRVVELSPQGISNTLWAFAATELCDHAVLTALAHEADKKLQHFQPQELANIAWAVARLKLQEERTLVLNIGQWSSAKVQNFKSQELCNLAWALATLGLQDSQHFYSIVEAAVEGGESLKPQECCNLLWSIAKADGKNDGKTGGRIRPGSFSTGSESFGTESSLDEAFGRRLSRGILEKLIKDDSSLSLSEGGGTALSFEDGIFLEDTRSSGSKVFLDAFSPRDVANLAWAMATLEQDNTRLLCRLAEVGVQKAGDFAAQDISNVMWAFAALAIKGTELLHVFAIEARMRIQSFKPQELSILAWSYATLDAQESELFKAIQQSAVGRLSDFSAQDISNLLWSFSRCGFPELQLVNAIADGIVVKLGQSLANREKEKRLLQKVRSDSDADSKETEETSRSSSFDEGGHSGLFSKPCSKELDLQEPFVLLDLDDRMVIQKPPGWEVNQDCYLPAVDENRPPRMSAFLQALLPARRWPIFLDASCHFGLVHRIDVPCSGLLLAAKTYVAYYDLQFQLNAGRLIRDYCVLCHGWAPSGPRSIDARIHWDPGKPKAPGSVQGRGKPSLTCFKTLAHARKRGDFPSPGGSGSGESFSFVVLRIQTGRRHQIRIHTAYIGHPLAGDSRYLSKATFASDLSWCSCICLHRYRLAFESSARDVGSGAPVGEATKGAEERQPFSASASSFSLPPSHHEAVASLPPELIRALRELEPRGSDSAQVLSAWSDTEEHQSADAAAELQKPGQLQDWSLLKPLGSRTRPPSTS</sequence>
<dbReference type="InterPro" id="IPR020103">
    <property type="entry name" value="PsdUridine_synth_cat_dom_sf"/>
</dbReference>
<evidence type="ECO:0000259" key="2">
    <source>
        <dbReference type="Pfam" id="PF00849"/>
    </source>
</evidence>
<dbReference type="OrthoDB" id="430737at2759"/>
<dbReference type="PANTHER" id="PTHR21228:SF40">
    <property type="entry name" value="LD45607P"/>
    <property type="match status" value="1"/>
</dbReference>
<proteinExistence type="predicted"/>
<organism evidence="4 5">
    <name type="scientific">Polarella glacialis</name>
    <name type="common">Dinoflagellate</name>
    <dbReference type="NCBI Taxonomy" id="89957"/>
    <lineage>
        <taxon>Eukaryota</taxon>
        <taxon>Sar</taxon>
        <taxon>Alveolata</taxon>
        <taxon>Dinophyceae</taxon>
        <taxon>Suessiales</taxon>
        <taxon>Suessiaceae</taxon>
        <taxon>Polarella</taxon>
    </lineage>
</organism>
<dbReference type="GO" id="GO:0000963">
    <property type="term" value="P:mitochondrial RNA processing"/>
    <property type="evidence" value="ECO:0007669"/>
    <property type="project" value="TreeGrafter"/>
</dbReference>
<feature type="region of interest" description="Disordered" evidence="1">
    <location>
        <begin position="598"/>
        <end position="622"/>
    </location>
</feature>
<feature type="region of interest" description="Disordered" evidence="1">
    <location>
        <begin position="840"/>
        <end position="869"/>
    </location>
</feature>
<feature type="region of interest" description="Disordered" evidence="1">
    <location>
        <begin position="181"/>
        <end position="216"/>
    </location>
</feature>
<dbReference type="GO" id="GO:0001522">
    <property type="term" value="P:pseudouridine synthesis"/>
    <property type="evidence" value="ECO:0007669"/>
    <property type="project" value="InterPro"/>
</dbReference>
<feature type="compositionally biased region" description="Low complexity" evidence="1">
    <location>
        <begin position="610"/>
        <end position="622"/>
    </location>
</feature>
<dbReference type="GO" id="GO:0003723">
    <property type="term" value="F:RNA binding"/>
    <property type="evidence" value="ECO:0007669"/>
    <property type="project" value="InterPro"/>
</dbReference>
<dbReference type="Gene3D" id="3.30.2350.10">
    <property type="entry name" value="Pseudouridine synthase"/>
    <property type="match status" value="1"/>
</dbReference>
<dbReference type="Pfam" id="PF00849">
    <property type="entry name" value="PseudoU_synth_2"/>
    <property type="match status" value="1"/>
</dbReference>
<dbReference type="GO" id="GO:0044528">
    <property type="term" value="P:regulation of mitochondrial mRNA stability"/>
    <property type="evidence" value="ECO:0007669"/>
    <property type="project" value="TreeGrafter"/>
</dbReference>
<feature type="domain" description="RNA-editing substrate-binding complex 6 protein" evidence="3">
    <location>
        <begin position="679"/>
        <end position="809"/>
    </location>
</feature>
<evidence type="ECO:0000259" key="3">
    <source>
        <dbReference type="Pfam" id="PF26188"/>
    </source>
</evidence>
<evidence type="ECO:0008006" key="6">
    <source>
        <dbReference type="Google" id="ProtNLM"/>
    </source>
</evidence>